<dbReference type="RefSeq" id="WP_345403463.1">
    <property type="nucleotide sequence ID" value="NZ_BAABLA010000114.1"/>
</dbReference>
<name>A0ABW2BWN2_9PSEU</name>
<comment type="caution">
    <text evidence="1">The sequence shown here is derived from an EMBL/GenBank/DDBJ whole genome shotgun (WGS) entry which is preliminary data.</text>
</comment>
<reference evidence="2" key="1">
    <citation type="journal article" date="2019" name="Int. J. Syst. Evol. Microbiol.">
        <title>The Global Catalogue of Microorganisms (GCM) 10K type strain sequencing project: providing services to taxonomists for standard genome sequencing and annotation.</title>
        <authorList>
            <consortium name="The Broad Institute Genomics Platform"/>
            <consortium name="The Broad Institute Genome Sequencing Center for Infectious Disease"/>
            <person name="Wu L."/>
            <person name="Ma J."/>
        </authorList>
    </citation>
    <scope>NUCLEOTIDE SEQUENCE [LARGE SCALE GENOMIC DNA]</scope>
    <source>
        <strain evidence="2">KCTC 32255</strain>
    </source>
</reference>
<evidence type="ECO:0000313" key="1">
    <source>
        <dbReference type="EMBL" id="MFC6867396.1"/>
    </source>
</evidence>
<keyword evidence="2" id="KW-1185">Reference proteome</keyword>
<evidence type="ECO:0000313" key="2">
    <source>
        <dbReference type="Proteomes" id="UP001596337"/>
    </source>
</evidence>
<gene>
    <name evidence="1" type="ORF">ACFQGD_09560</name>
</gene>
<sequence>MFPVYCPQHDSTVLLGLSRMRRMVNLEPGVILLEFTCYDGEVVGLLTGSRVPGEVSVTPPSLDDQVACDAARGDVAVPEREASYSE</sequence>
<dbReference type="Proteomes" id="UP001596337">
    <property type="component" value="Unassembled WGS sequence"/>
</dbReference>
<protein>
    <submittedName>
        <fullName evidence="1">Uncharacterized protein</fullName>
    </submittedName>
</protein>
<proteinExistence type="predicted"/>
<accession>A0ABW2BWN2</accession>
<dbReference type="EMBL" id="JBHSXX010000001">
    <property type="protein sequence ID" value="MFC6867396.1"/>
    <property type="molecule type" value="Genomic_DNA"/>
</dbReference>
<organism evidence="1 2">
    <name type="scientific">Haloechinothrix salitolerans</name>
    <dbReference type="NCBI Taxonomy" id="926830"/>
    <lineage>
        <taxon>Bacteria</taxon>
        <taxon>Bacillati</taxon>
        <taxon>Actinomycetota</taxon>
        <taxon>Actinomycetes</taxon>
        <taxon>Pseudonocardiales</taxon>
        <taxon>Pseudonocardiaceae</taxon>
        <taxon>Haloechinothrix</taxon>
    </lineage>
</organism>